<feature type="non-terminal residue" evidence="1">
    <location>
        <position position="1"/>
    </location>
</feature>
<sequence length="62" mass="7111">YQVPGLDFVLSVDGHHKISEYGIEVYASIDSYLRYIWWVHVGIAARTGIAILKQYLNLIEDT</sequence>
<protein>
    <submittedName>
        <fullName evidence="1">Uncharacterized protein</fullName>
    </submittedName>
</protein>
<proteinExistence type="predicted"/>
<accession>A0A3N4JBM0</accession>
<organism evidence="1 2">
    <name type="scientific">Choiromyces venosus 120613-1</name>
    <dbReference type="NCBI Taxonomy" id="1336337"/>
    <lineage>
        <taxon>Eukaryota</taxon>
        <taxon>Fungi</taxon>
        <taxon>Dikarya</taxon>
        <taxon>Ascomycota</taxon>
        <taxon>Pezizomycotina</taxon>
        <taxon>Pezizomycetes</taxon>
        <taxon>Pezizales</taxon>
        <taxon>Tuberaceae</taxon>
        <taxon>Choiromyces</taxon>
    </lineage>
</organism>
<evidence type="ECO:0000313" key="1">
    <source>
        <dbReference type="EMBL" id="RPA94388.1"/>
    </source>
</evidence>
<dbReference type="Proteomes" id="UP000276215">
    <property type="component" value="Unassembled WGS sequence"/>
</dbReference>
<name>A0A3N4JBM0_9PEZI</name>
<reference evidence="1 2" key="1">
    <citation type="journal article" date="2018" name="Nat. Ecol. Evol.">
        <title>Pezizomycetes genomes reveal the molecular basis of ectomycorrhizal truffle lifestyle.</title>
        <authorList>
            <person name="Murat C."/>
            <person name="Payen T."/>
            <person name="Noel B."/>
            <person name="Kuo A."/>
            <person name="Morin E."/>
            <person name="Chen J."/>
            <person name="Kohler A."/>
            <person name="Krizsan K."/>
            <person name="Balestrini R."/>
            <person name="Da Silva C."/>
            <person name="Montanini B."/>
            <person name="Hainaut M."/>
            <person name="Levati E."/>
            <person name="Barry K.W."/>
            <person name="Belfiori B."/>
            <person name="Cichocki N."/>
            <person name="Clum A."/>
            <person name="Dockter R.B."/>
            <person name="Fauchery L."/>
            <person name="Guy J."/>
            <person name="Iotti M."/>
            <person name="Le Tacon F."/>
            <person name="Lindquist E.A."/>
            <person name="Lipzen A."/>
            <person name="Malagnac F."/>
            <person name="Mello A."/>
            <person name="Molinier V."/>
            <person name="Miyauchi S."/>
            <person name="Poulain J."/>
            <person name="Riccioni C."/>
            <person name="Rubini A."/>
            <person name="Sitrit Y."/>
            <person name="Splivallo R."/>
            <person name="Traeger S."/>
            <person name="Wang M."/>
            <person name="Zifcakova L."/>
            <person name="Wipf D."/>
            <person name="Zambonelli A."/>
            <person name="Paolocci F."/>
            <person name="Nowrousian M."/>
            <person name="Ottonello S."/>
            <person name="Baldrian P."/>
            <person name="Spatafora J.W."/>
            <person name="Henrissat B."/>
            <person name="Nagy L.G."/>
            <person name="Aury J.M."/>
            <person name="Wincker P."/>
            <person name="Grigoriev I.V."/>
            <person name="Bonfante P."/>
            <person name="Martin F.M."/>
        </authorList>
    </citation>
    <scope>NUCLEOTIDE SEQUENCE [LARGE SCALE GENOMIC DNA]</scope>
    <source>
        <strain evidence="1 2">120613-1</strain>
    </source>
</reference>
<evidence type="ECO:0000313" key="2">
    <source>
        <dbReference type="Proteomes" id="UP000276215"/>
    </source>
</evidence>
<dbReference type="EMBL" id="ML120438">
    <property type="protein sequence ID" value="RPA94388.1"/>
    <property type="molecule type" value="Genomic_DNA"/>
</dbReference>
<gene>
    <name evidence="1" type="ORF">L873DRAFT_1701762</name>
</gene>
<dbReference type="OrthoDB" id="3546635at2759"/>
<keyword evidence="2" id="KW-1185">Reference proteome</keyword>
<dbReference type="AlphaFoldDB" id="A0A3N4JBM0"/>